<comment type="caution">
    <text evidence="2">The sequence shown here is derived from an EMBL/GenBank/DDBJ whole genome shotgun (WGS) entry which is preliminary data.</text>
</comment>
<dbReference type="AlphaFoldDB" id="A0AAN4YFD1"/>
<dbReference type="GO" id="GO:0004771">
    <property type="term" value="F:sterol ester esterase activity"/>
    <property type="evidence" value="ECO:0007669"/>
    <property type="project" value="TreeGrafter"/>
</dbReference>
<name>A0AAN4YFD1_ASPOZ</name>
<reference evidence="2" key="1">
    <citation type="submission" date="2023-04" db="EMBL/GenBank/DDBJ databases">
        <title>Aspergillus oryzae NBRC 4228.</title>
        <authorList>
            <person name="Ichikawa N."/>
            <person name="Sato H."/>
            <person name="Tonouchi N."/>
        </authorList>
    </citation>
    <scope>NUCLEOTIDE SEQUENCE</scope>
    <source>
        <strain evidence="2">NBRC 4228</strain>
    </source>
</reference>
<dbReference type="InterPro" id="IPR013094">
    <property type="entry name" value="AB_hydrolase_3"/>
</dbReference>
<dbReference type="Gene3D" id="3.40.50.1820">
    <property type="entry name" value="alpha/beta hydrolase"/>
    <property type="match status" value="1"/>
</dbReference>
<dbReference type="SUPFAM" id="SSF53474">
    <property type="entry name" value="alpha/beta-Hydrolases"/>
    <property type="match status" value="1"/>
</dbReference>
<accession>A0AAN4YFD1</accession>
<dbReference type="GO" id="GO:0019433">
    <property type="term" value="P:triglyceride catabolic process"/>
    <property type="evidence" value="ECO:0007669"/>
    <property type="project" value="TreeGrafter"/>
</dbReference>
<dbReference type="GO" id="GO:0005829">
    <property type="term" value="C:cytosol"/>
    <property type="evidence" value="ECO:0007669"/>
    <property type="project" value="TreeGrafter"/>
</dbReference>
<evidence type="ECO:0000259" key="1">
    <source>
        <dbReference type="Pfam" id="PF07859"/>
    </source>
</evidence>
<dbReference type="PANTHER" id="PTHR23025:SF3">
    <property type="entry name" value="HORMONE-SENSITIVE LIPASE"/>
    <property type="match status" value="1"/>
</dbReference>
<dbReference type="Proteomes" id="UP001165205">
    <property type="component" value="Unassembled WGS sequence"/>
</dbReference>
<gene>
    <name evidence="2" type="ORF">Aory04_000289000</name>
</gene>
<dbReference type="InterPro" id="IPR029058">
    <property type="entry name" value="AB_hydrolase_fold"/>
</dbReference>
<sequence>MAIALIQMALERSLPAEFAHIVLFYPITDTHKKLESYEIFKDGPFLKADTLNWMIDAFIPDEKDRQTAQASPLSFLSDDVLPRFPPTSLILSAVDPLLDEGLAFSRRLQKAGVDAAVIRAEGQMHAFVLLKAIRDSPTARAIMDLTTLRLRTALASPP</sequence>
<dbReference type="EMBL" id="BSYA01000022">
    <property type="protein sequence ID" value="GMG25971.1"/>
    <property type="molecule type" value="Genomic_DNA"/>
</dbReference>
<dbReference type="Pfam" id="PF07859">
    <property type="entry name" value="Abhydrolase_3"/>
    <property type="match status" value="1"/>
</dbReference>
<proteinExistence type="predicted"/>
<dbReference type="GO" id="GO:0004806">
    <property type="term" value="F:triacylglycerol lipase activity"/>
    <property type="evidence" value="ECO:0007669"/>
    <property type="project" value="TreeGrafter"/>
</dbReference>
<evidence type="ECO:0000313" key="2">
    <source>
        <dbReference type="EMBL" id="GMG25971.1"/>
    </source>
</evidence>
<feature type="domain" description="Alpha/beta hydrolase fold-3" evidence="1">
    <location>
        <begin position="1"/>
        <end position="128"/>
    </location>
</feature>
<evidence type="ECO:0000313" key="3">
    <source>
        <dbReference type="Proteomes" id="UP001165205"/>
    </source>
</evidence>
<organism evidence="2 3">
    <name type="scientific">Aspergillus oryzae</name>
    <name type="common">Yellow koji mold</name>
    <dbReference type="NCBI Taxonomy" id="5062"/>
    <lineage>
        <taxon>Eukaryota</taxon>
        <taxon>Fungi</taxon>
        <taxon>Dikarya</taxon>
        <taxon>Ascomycota</taxon>
        <taxon>Pezizomycotina</taxon>
        <taxon>Eurotiomycetes</taxon>
        <taxon>Eurotiomycetidae</taxon>
        <taxon>Eurotiales</taxon>
        <taxon>Aspergillaceae</taxon>
        <taxon>Aspergillus</taxon>
        <taxon>Aspergillus subgen. Circumdati</taxon>
    </lineage>
</organism>
<dbReference type="PANTHER" id="PTHR23025">
    <property type="entry name" value="TRIACYLGLYCEROL LIPASE"/>
    <property type="match status" value="1"/>
</dbReference>
<protein>
    <submittedName>
        <fullName evidence="2">Unnamed protein product</fullName>
    </submittedName>
</protein>